<reference evidence="1" key="1">
    <citation type="submission" date="2015-04" db="EMBL/GenBank/DDBJ databases">
        <authorList>
            <person name="Syromyatnikov M.Y."/>
            <person name="Popov V.N."/>
        </authorList>
    </citation>
    <scope>NUCLEOTIDE SEQUENCE</scope>
    <source>
        <strain evidence="1">MO-1</strain>
    </source>
</reference>
<sequence>MVLRKVISGGQTGVDRAALDAALYLGFPCGGWIPANRRAEDGEIAPHYPMRLMPRGGYLERNRRNVQDTSATLVLIEEELNGGTARTVDFARELGRPCLVIALPHAFGQFGLTLVEICRWLEQHQIGTLNIAGPRESKHPGIYNRARMLLIRLLQYLHAHSA</sequence>
<dbReference type="InterPro" id="IPR024755">
    <property type="entry name" value="cpYpsA"/>
</dbReference>
<evidence type="ECO:0000313" key="1">
    <source>
        <dbReference type="EMBL" id="CRH07543.1"/>
    </source>
</evidence>
<dbReference type="Gene3D" id="3.40.50.450">
    <property type="match status" value="1"/>
</dbReference>
<dbReference type="Pfam" id="PF12694">
    <property type="entry name" value="cpYpsA"/>
    <property type="match status" value="1"/>
</dbReference>
<protein>
    <recommendedName>
        <fullName evidence="2">Molybdenum cofactor carrier</fullName>
    </recommendedName>
</protein>
<gene>
    <name evidence="1" type="ORF">MAGMO_3406</name>
</gene>
<dbReference type="EMBL" id="LO017727">
    <property type="protein sequence ID" value="CRH07543.1"/>
    <property type="molecule type" value="Genomic_DNA"/>
</dbReference>
<dbReference type="SUPFAM" id="SSF102405">
    <property type="entry name" value="MCP/YpsA-like"/>
    <property type="match status" value="1"/>
</dbReference>
<organism evidence="1">
    <name type="scientific">Magnetococcus massalia (strain MO-1)</name>
    <dbReference type="NCBI Taxonomy" id="451514"/>
    <lineage>
        <taxon>Bacteria</taxon>
        <taxon>Pseudomonadati</taxon>
        <taxon>Pseudomonadota</taxon>
        <taxon>Magnetococcia</taxon>
        <taxon>Magnetococcales</taxon>
        <taxon>Magnetococcaceae</taxon>
        <taxon>Magnetococcus</taxon>
    </lineage>
</organism>
<evidence type="ECO:0008006" key="2">
    <source>
        <dbReference type="Google" id="ProtNLM"/>
    </source>
</evidence>
<accession>A0A1S7LM99</accession>
<dbReference type="AlphaFoldDB" id="A0A1S7LM99"/>
<name>A0A1S7LM99_MAGMO</name>
<proteinExistence type="predicted"/>